<evidence type="ECO:0000259" key="10">
    <source>
        <dbReference type="Pfam" id="PF02449"/>
    </source>
</evidence>
<comment type="caution">
    <text evidence="13">The sequence shown here is derived from an EMBL/GenBank/DDBJ whole genome shotgun (WGS) entry which is preliminary data.</text>
</comment>
<evidence type="ECO:0000256" key="3">
    <source>
        <dbReference type="ARBA" id="ARBA00012756"/>
    </source>
</evidence>
<feature type="binding site" evidence="9">
    <location>
        <position position="160"/>
    </location>
    <ligand>
        <name>Zn(2+)</name>
        <dbReference type="ChEBI" id="CHEBI:29105"/>
    </ligand>
</feature>
<organism evidence="13">
    <name type="scientific">Dictyoglomus thermophilum</name>
    <dbReference type="NCBI Taxonomy" id="14"/>
    <lineage>
        <taxon>Bacteria</taxon>
        <taxon>Pseudomonadati</taxon>
        <taxon>Dictyoglomota</taxon>
        <taxon>Dictyoglomia</taxon>
        <taxon>Dictyoglomales</taxon>
        <taxon>Dictyoglomaceae</taxon>
        <taxon>Dictyoglomus</taxon>
    </lineage>
</organism>
<dbReference type="SUPFAM" id="SSF52317">
    <property type="entry name" value="Class I glutamine amidotransferase-like"/>
    <property type="match status" value="1"/>
</dbReference>
<dbReference type="InterPro" id="IPR013529">
    <property type="entry name" value="Glyco_hydro_42_N"/>
</dbReference>
<dbReference type="PANTHER" id="PTHR36447:SF1">
    <property type="entry name" value="BETA-GALACTOSIDASE GANA"/>
    <property type="match status" value="1"/>
</dbReference>
<comment type="similarity">
    <text evidence="2 6">Belongs to the glycosyl hydrolase 42 family.</text>
</comment>
<evidence type="ECO:0000256" key="5">
    <source>
        <dbReference type="ARBA" id="ARBA00023295"/>
    </source>
</evidence>
<dbReference type="InterPro" id="IPR017853">
    <property type="entry name" value="GH"/>
</dbReference>
<dbReference type="PIRSF" id="PIRSF001084">
    <property type="entry name" value="B-galactosidase"/>
    <property type="match status" value="1"/>
</dbReference>
<comment type="catalytic activity">
    <reaction evidence="1 6">
        <text>Hydrolysis of terminal non-reducing beta-D-galactose residues in beta-D-galactosides.</text>
        <dbReference type="EC" id="3.2.1.23"/>
    </reaction>
</comment>
<name>A0A7C3MNI4_DICTH</name>
<dbReference type="Pfam" id="PF02449">
    <property type="entry name" value="Glyco_hydro_42"/>
    <property type="match status" value="1"/>
</dbReference>
<dbReference type="GO" id="GO:0046872">
    <property type="term" value="F:metal ion binding"/>
    <property type="evidence" value="ECO:0007669"/>
    <property type="project" value="UniProtKB-KW"/>
</dbReference>
<dbReference type="AlphaFoldDB" id="A0A7C3MNI4"/>
<dbReference type="CDD" id="cd03143">
    <property type="entry name" value="A4_beta-galactosidase_middle_domain"/>
    <property type="match status" value="1"/>
</dbReference>
<proteinExistence type="inferred from homology"/>
<feature type="domain" description="Beta-galactosidase trimerisation" evidence="11">
    <location>
        <begin position="403"/>
        <end position="616"/>
    </location>
</feature>
<evidence type="ECO:0000256" key="9">
    <source>
        <dbReference type="PIRSR" id="PIRSR001084-3"/>
    </source>
</evidence>
<dbReference type="SUPFAM" id="SSF51445">
    <property type="entry name" value="(Trans)glycosidases"/>
    <property type="match status" value="1"/>
</dbReference>
<feature type="domain" description="Glycoside hydrolase family 42 N-terminal" evidence="10">
    <location>
        <begin position="14"/>
        <end position="391"/>
    </location>
</feature>
<keyword evidence="9" id="KW-0862">Zinc</keyword>
<feature type="active site" description="Proton donor" evidence="7">
    <location>
        <position position="150"/>
    </location>
</feature>
<dbReference type="InterPro" id="IPR013738">
    <property type="entry name" value="Beta_galactosidase_Trimer"/>
</dbReference>
<feature type="binding site" evidence="8">
    <location>
        <position position="111"/>
    </location>
    <ligand>
        <name>substrate</name>
    </ligand>
</feature>
<protein>
    <recommendedName>
        <fullName evidence="3 6">Beta-galactosidase</fullName>
        <shortName evidence="6">Beta-gal</shortName>
        <ecNumber evidence="3 6">3.2.1.23</ecNumber>
    </recommendedName>
</protein>
<keyword evidence="4 6" id="KW-0378">Hydrolase</keyword>
<dbReference type="InterPro" id="IPR013780">
    <property type="entry name" value="Glyco_hydro_b"/>
</dbReference>
<dbReference type="InterPro" id="IPR013739">
    <property type="entry name" value="Beta_galactosidase_C"/>
</dbReference>
<feature type="active site" description="Nucleophile" evidence="7">
    <location>
        <position position="312"/>
    </location>
</feature>
<dbReference type="EMBL" id="DTIN01000013">
    <property type="protein sequence ID" value="HFX13232.1"/>
    <property type="molecule type" value="Genomic_DNA"/>
</dbReference>
<evidence type="ECO:0000313" key="13">
    <source>
        <dbReference type="EMBL" id="HFX13232.1"/>
    </source>
</evidence>
<dbReference type="InterPro" id="IPR003476">
    <property type="entry name" value="Glyco_hydro_42"/>
</dbReference>
<dbReference type="Pfam" id="PF08533">
    <property type="entry name" value="Glyco_hydro_42C"/>
    <property type="match status" value="1"/>
</dbReference>
<accession>A0A7C3MNI4</accession>
<gene>
    <name evidence="13" type="ORF">ENW00_03610</name>
</gene>
<reference evidence="13" key="1">
    <citation type="journal article" date="2020" name="mSystems">
        <title>Genome- and Community-Level Interaction Insights into Carbon Utilization and Element Cycling Functions of Hydrothermarchaeota in Hydrothermal Sediment.</title>
        <authorList>
            <person name="Zhou Z."/>
            <person name="Liu Y."/>
            <person name="Xu W."/>
            <person name="Pan J."/>
            <person name="Luo Z.H."/>
            <person name="Li M."/>
        </authorList>
    </citation>
    <scope>NUCLEOTIDE SEQUENCE [LARGE SCALE GENOMIC DNA]</scope>
    <source>
        <strain evidence="13">SpSt-81</strain>
    </source>
</reference>
<dbReference type="Gene3D" id="3.20.20.80">
    <property type="entry name" value="Glycosidases"/>
    <property type="match status" value="1"/>
</dbReference>
<keyword evidence="9" id="KW-0479">Metal-binding</keyword>
<feature type="binding site" evidence="9">
    <location>
        <position position="115"/>
    </location>
    <ligand>
        <name>Zn(2+)</name>
        <dbReference type="ChEBI" id="CHEBI:29105"/>
    </ligand>
</feature>
<evidence type="ECO:0000256" key="8">
    <source>
        <dbReference type="PIRSR" id="PIRSR001084-2"/>
    </source>
</evidence>
<dbReference type="Pfam" id="PF08532">
    <property type="entry name" value="Glyco_hydro_42M"/>
    <property type="match status" value="1"/>
</dbReference>
<evidence type="ECO:0000256" key="1">
    <source>
        <dbReference type="ARBA" id="ARBA00001412"/>
    </source>
</evidence>
<evidence type="ECO:0000259" key="12">
    <source>
        <dbReference type="Pfam" id="PF08533"/>
    </source>
</evidence>
<evidence type="ECO:0000256" key="4">
    <source>
        <dbReference type="ARBA" id="ARBA00022801"/>
    </source>
</evidence>
<feature type="binding site" evidence="9">
    <location>
        <position position="155"/>
    </location>
    <ligand>
        <name>Zn(2+)</name>
        <dbReference type="ChEBI" id="CHEBI:29105"/>
    </ligand>
</feature>
<feature type="binding site" evidence="9">
    <location>
        <position position="157"/>
    </location>
    <ligand>
        <name>Zn(2+)</name>
        <dbReference type="ChEBI" id="CHEBI:29105"/>
    </ligand>
</feature>
<dbReference type="Gene3D" id="3.40.50.880">
    <property type="match status" value="1"/>
</dbReference>
<evidence type="ECO:0000256" key="7">
    <source>
        <dbReference type="PIRSR" id="PIRSR001084-1"/>
    </source>
</evidence>
<feature type="domain" description="Beta-galactosidase C-terminal" evidence="12">
    <location>
        <begin position="626"/>
        <end position="683"/>
    </location>
</feature>
<dbReference type="GO" id="GO:0004565">
    <property type="term" value="F:beta-galactosidase activity"/>
    <property type="evidence" value="ECO:0007669"/>
    <property type="project" value="UniProtKB-EC"/>
</dbReference>
<feature type="binding site" evidence="8">
    <location>
        <position position="149"/>
    </location>
    <ligand>
        <name>substrate</name>
    </ligand>
</feature>
<evidence type="ECO:0000256" key="2">
    <source>
        <dbReference type="ARBA" id="ARBA00005940"/>
    </source>
</evidence>
<keyword evidence="5 6" id="KW-0326">Glycosidase</keyword>
<dbReference type="Gene3D" id="2.60.40.1180">
    <property type="entry name" value="Golgi alpha-mannosidase II"/>
    <property type="match status" value="1"/>
</dbReference>
<dbReference type="EC" id="3.2.1.23" evidence="3 6"/>
<sequence>MINPKLPYIWYGGDYNPEQWDKEVWKEDVRLFKLAHINIATVNVFSWALLQPSEDTYDFSMLDEIIDNLWKNGIYICLATSTASQPHWMSVKYPEILPVDINGDKRVHGGRVNFCPNSKIYRYFSGKLVEKLAERYANHPAVLVWHIANEYGTYCYCDNCAKRFRDWLKRKYGTLEELNKRWYTTFWSQTIYDWNEITAPTLRSVMFQHWWTGKLSTVAQGMVLDYYRFMSESILECYLNEYNIIKKYNPNIPITTNLMGTFKPLNYFEWAKHMDVVSWDSYPYLTDDYISIAFRHSLMRGLKQGEPFMLMEQTPSQTNWQPYCYIKRPKVMRLQSYQAVAQGADTVMFFQLRQSRGGPEKFHGAVISHAGHENTRVFQEVKQLGEELKNLGDILLGGKVKSQTAVIFDWENWWALENSQGPSTAINYVGGVESYFRALFENLMGVDVIGIEDNLEKYKVVVAPLLYMIRKETAEKIKEYVKKGGIFITTTLSGLVDENDLVYLGGYPAPLRDLLGIWVEEFDALPPEMKNEIQITDEFKKEFSKEAYECNLVFDVIHFEKDTAKAIGVYTKDYYKGQPVITVNKYGDGYAYYVGSFASHEFLKDLIKYISKAHHIEPLFKDVPYGVEITQRVKNNKVFTFVLNHTEEAKRINIGNRKKDLISGKIYEGEIEIPPREVLILEE</sequence>
<feature type="binding site" evidence="8">
    <location>
        <position position="320"/>
    </location>
    <ligand>
        <name>substrate</name>
    </ligand>
</feature>
<dbReference type="PANTHER" id="PTHR36447">
    <property type="entry name" value="BETA-GALACTOSIDASE GANA"/>
    <property type="match status" value="1"/>
</dbReference>
<dbReference type="GO" id="GO:0009341">
    <property type="term" value="C:beta-galactosidase complex"/>
    <property type="evidence" value="ECO:0007669"/>
    <property type="project" value="InterPro"/>
</dbReference>
<evidence type="ECO:0000259" key="11">
    <source>
        <dbReference type="Pfam" id="PF08532"/>
    </source>
</evidence>
<dbReference type="GO" id="GO:0006012">
    <property type="term" value="P:galactose metabolic process"/>
    <property type="evidence" value="ECO:0007669"/>
    <property type="project" value="InterPro"/>
</dbReference>
<evidence type="ECO:0000256" key="6">
    <source>
        <dbReference type="PIRNR" id="PIRNR001084"/>
    </source>
</evidence>
<dbReference type="InterPro" id="IPR029062">
    <property type="entry name" value="Class_I_gatase-like"/>
</dbReference>